<evidence type="ECO:0000256" key="9">
    <source>
        <dbReference type="ARBA" id="ARBA00023303"/>
    </source>
</evidence>
<evidence type="ECO:0000256" key="8">
    <source>
        <dbReference type="ARBA" id="ARBA00023180"/>
    </source>
</evidence>
<evidence type="ECO:0000256" key="10">
    <source>
        <dbReference type="SAM" id="Phobius"/>
    </source>
</evidence>
<gene>
    <name evidence="14" type="ORF">BWK73_39485</name>
</gene>
<evidence type="ECO:0000256" key="7">
    <source>
        <dbReference type="ARBA" id="ARBA00023170"/>
    </source>
</evidence>
<dbReference type="EMBL" id="MTEJ01000406">
    <property type="protein sequence ID" value="OQX03451.1"/>
    <property type="molecule type" value="Genomic_DNA"/>
</dbReference>
<evidence type="ECO:0008006" key="16">
    <source>
        <dbReference type="Google" id="ProtNLM"/>
    </source>
</evidence>
<keyword evidence="5" id="KW-0406">Ion transport</keyword>
<dbReference type="SMART" id="SM00062">
    <property type="entry name" value="PBPb"/>
    <property type="match status" value="1"/>
</dbReference>
<evidence type="ECO:0000259" key="13">
    <source>
        <dbReference type="SMART" id="SM00079"/>
    </source>
</evidence>
<evidence type="ECO:0000256" key="6">
    <source>
        <dbReference type="ARBA" id="ARBA00023136"/>
    </source>
</evidence>
<comment type="subcellular location">
    <subcellularLocation>
        <location evidence="1">Membrane</location>
        <topology evidence="1">Multi-pass membrane protein</topology>
    </subcellularLocation>
</comment>
<feature type="domain" description="Solute-binding protein family 3/N-terminal" evidence="12">
    <location>
        <begin position="24"/>
        <end position="367"/>
    </location>
</feature>
<evidence type="ECO:0000256" key="2">
    <source>
        <dbReference type="ARBA" id="ARBA00022448"/>
    </source>
</evidence>
<keyword evidence="2" id="KW-0813">Transport</keyword>
<evidence type="ECO:0000256" key="11">
    <source>
        <dbReference type="SAM" id="SignalP"/>
    </source>
</evidence>
<organism evidence="14 15">
    <name type="scientific">Thiothrix lacustris</name>
    <dbReference type="NCBI Taxonomy" id="525917"/>
    <lineage>
        <taxon>Bacteria</taxon>
        <taxon>Pseudomonadati</taxon>
        <taxon>Pseudomonadota</taxon>
        <taxon>Gammaproteobacteria</taxon>
        <taxon>Thiotrichales</taxon>
        <taxon>Thiotrichaceae</taxon>
        <taxon>Thiothrix</taxon>
    </lineage>
</organism>
<dbReference type="GO" id="GO:0016020">
    <property type="term" value="C:membrane"/>
    <property type="evidence" value="ECO:0007669"/>
    <property type="project" value="UniProtKB-SubCell"/>
</dbReference>
<dbReference type="InterPro" id="IPR001320">
    <property type="entry name" value="Iontro_rcpt_C"/>
</dbReference>
<dbReference type="PANTHER" id="PTHR18966">
    <property type="entry name" value="IONOTROPIC GLUTAMATE RECEPTOR"/>
    <property type="match status" value="1"/>
</dbReference>
<feature type="domain" description="Ionotropic glutamate receptor C-terminal" evidence="13">
    <location>
        <begin position="24"/>
        <end position="366"/>
    </location>
</feature>
<keyword evidence="3 10" id="KW-0812">Transmembrane</keyword>
<evidence type="ECO:0000313" key="14">
    <source>
        <dbReference type="EMBL" id="OQX03451.1"/>
    </source>
</evidence>
<name>A0A1Y1QED3_9GAMM</name>
<evidence type="ECO:0000259" key="12">
    <source>
        <dbReference type="SMART" id="SM00062"/>
    </source>
</evidence>
<sequence length="367" mass="41097">MSKITQALLLFVLFITPFAHAEEPLRVGIKPSEPWVMYDATKPAAERQPSGFSVELWQEIAKRLGRTTEWVYFDTTNDLVSAVEKQQVDAGISALTVTAEREKRVNFSNSMYELGLQIMVSPEHQQSNPFLVMLTELGKLFTWQSGLLLLLMLITTAHIRLWIDRHDKHHATMPAGYVAGIRESFWWGLTMLLTWETPHSRGLARVVDLSWHLLGLILMSVVTAVVTTALTAQAVSGTIRTEKDLPGKTVAAVATDAPRQWLEQNGINVTPVQTLDEGMARLRKGEVDALVHDGPRLLYLANQANQKAGKSVLAVVPVSFNPQSYGIAFPDNSPLREPANQVLMQLREVESGNSFHQTLREKWLRQE</sequence>
<evidence type="ECO:0000256" key="5">
    <source>
        <dbReference type="ARBA" id="ARBA00023065"/>
    </source>
</evidence>
<reference evidence="14 15" key="1">
    <citation type="submission" date="2017-01" db="EMBL/GenBank/DDBJ databases">
        <title>Novel large sulfur bacteria in the metagenomes of groundwater-fed chemosynthetic microbial mats in the Lake Huron basin.</title>
        <authorList>
            <person name="Sharrar A.M."/>
            <person name="Flood B.E."/>
            <person name="Bailey J.V."/>
            <person name="Jones D.S."/>
            <person name="Biddanda B."/>
            <person name="Ruberg S.A."/>
            <person name="Marcus D.N."/>
            <person name="Dick G.J."/>
        </authorList>
    </citation>
    <scope>NUCLEOTIDE SEQUENCE [LARGE SCALE GENOMIC DNA]</scope>
    <source>
        <strain evidence="14">A8</strain>
    </source>
</reference>
<accession>A0A1Y1QED3</accession>
<evidence type="ECO:0000313" key="15">
    <source>
        <dbReference type="Proteomes" id="UP000192491"/>
    </source>
</evidence>
<keyword evidence="9" id="KW-0407">Ion channel</keyword>
<dbReference type="SMART" id="SM00079">
    <property type="entry name" value="PBPe"/>
    <property type="match status" value="1"/>
</dbReference>
<dbReference type="SUPFAM" id="SSF53850">
    <property type="entry name" value="Periplasmic binding protein-like II"/>
    <property type="match status" value="1"/>
</dbReference>
<evidence type="ECO:0000256" key="1">
    <source>
        <dbReference type="ARBA" id="ARBA00004141"/>
    </source>
</evidence>
<dbReference type="InterPro" id="IPR015683">
    <property type="entry name" value="Ionotropic_Glu_rcpt"/>
</dbReference>
<dbReference type="AlphaFoldDB" id="A0A1Y1QED3"/>
<keyword evidence="11" id="KW-0732">Signal</keyword>
<dbReference type="Gene3D" id="3.40.190.10">
    <property type="entry name" value="Periplasmic binding protein-like II"/>
    <property type="match status" value="3"/>
</dbReference>
<proteinExistence type="predicted"/>
<evidence type="ECO:0000256" key="4">
    <source>
        <dbReference type="ARBA" id="ARBA00022989"/>
    </source>
</evidence>
<feature type="transmembrane region" description="Helical" evidence="10">
    <location>
        <begin position="141"/>
        <end position="163"/>
    </location>
</feature>
<keyword evidence="6 10" id="KW-0472">Membrane</keyword>
<keyword evidence="4 10" id="KW-1133">Transmembrane helix</keyword>
<protein>
    <recommendedName>
        <fullName evidence="16">ABC transporter substrate-binding protein</fullName>
    </recommendedName>
</protein>
<evidence type="ECO:0000256" key="3">
    <source>
        <dbReference type="ARBA" id="ARBA00022692"/>
    </source>
</evidence>
<dbReference type="Proteomes" id="UP000192491">
    <property type="component" value="Unassembled WGS sequence"/>
</dbReference>
<keyword evidence="7" id="KW-0675">Receptor</keyword>
<comment type="caution">
    <text evidence="14">The sequence shown here is derived from an EMBL/GenBank/DDBJ whole genome shotgun (WGS) entry which is preliminary data.</text>
</comment>
<dbReference type="GO" id="GO:0015276">
    <property type="term" value="F:ligand-gated monoatomic ion channel activity"/>
    <property type="evidence" value="ECO:0007669"/>
    <property type="project" value="InterPro"/>
</dbReference>
<feature type="chain" id="PRO_5010997391" description="ABC transporter substrate-binding protein" evidence="11">
    <location>
        <begin position="22"/>
        <end position="367"/>
    </location>
</feature>
<keyword evidence="8" id="KW-0325">Glycoprotein</keyword>
<dbReference type="Pfam" id="PF00497">
    <property type="entry name" value="SBP_bac_3"/>
    <property type="match status" value="1"/>
</dbReference>
<feature type="transmembrane region" description="Helical" evidence="10">
    <location>
        <begin position="213"/>
        <end position="235"/>
    </location>
</feature>
<feature type="signal peptide" evidence="11">
    <location>
        <begin position="1"/>
        <end position="21"/>
    </location>
</feature>
<dbReference type="InterPro" id="IPR001638">
    <property type="entry name" value="Solute-binding_3/MltF_N"/>
</dbReference>